<accession>A0AAW2E258</accession>
<organism evidence="1 2">
    <name type="scientific">Lithocarpus litseifolius</name>
    <dbReference type="NCBI Taxonomy" id="425828"/>
    <lineage>
        <taxon>Eukaryota</taxon>
        <taxon>Viridiplantae</taxon>
        <taxon>Streptophyta</taxon>
        <taxon>Embryophyta</taxon>
        <taxon>Tracheophyta</taxon>
        <taxon>Spermatophyta</taxon>
        <taxon>Magnoliopsida</taxon>
        <taxon>eudicotyledons</taxon>
        <taxon>Gunneridae</taxon>
        <taxon>Pentapetalae</taxon>
        <taxon>rosids</taxon>
        <taxon>fabids</taxon>
        <taxon>Fagales</taxon>
        <taxon>Fagaceae</taxon>
        <taxon>Lithocarpus</taxon>
    </lineage>
</organism>
<gene>
    <name evidence="1" type="ORF">SO802_004169</name>
</gene>
<dbReference type="PANTHER" id="PTHR33710">
    <property type="entry name" value="BNAC02G09200D PROTEIN"/>
    <property type="match status" value="1"/>
</dbReference>
<evidence type="ECO:0000313" key="2">
    <source>
        <dbReference type="Proteomes" id="UP001459277"/>
    </source>
</evidence>
<protein>
    <submittedName>
        <fullName evidence="1">Uncharacterized protein</fullName>
    </submittedName>
</protein>
<comment type="caution">
    <text evidence="1">The sequence shown here is derived from an EMBL/GenBank/DDBJ whole genome shotgun (WGS) entry which is preliminary data.</text>
</comment>
<sequence>MQDFRDCQDFCGFKDLGYMRLHFTWCNRRFNGPLMWVRLDKALATIDLILKFPSTHLQHLQERNKRNFNSGLENERGVWVEREDEIGDMLTGYYSSLFTSTNPTKLNPVLSGVEARVSEEMNVELLKPFEVAEVTGSRVLSPLSDFVTDSKVCDLIDHKLHEWKAEMIDQAFLPYDAKIIKCIPLSIHESQDKQVWLPSKHGIGVIIRDSCGRVIGAMAERIPIPMSAAIVEA</sequence>
<dbReference type="PANTHER" id="PTHR33710:SF77">
    <property type="entry name" value="DNASE I-LIKE SUPERFAMILY PROTEIN"/>
    <property type="match status" value="1"/>
</dbReference>
<dbReference type="AlphaFoldDB" id="A0AAW2E258"/>
<proteinExistence type="predicted"/>
<evidence type="ECO:0000313" key="1">
    <source>
        <dbReference type="EMBL" id="KAL0017100.1"/>
    </source>
</evidence>
<name>A0AAW2E258_9ROSI</name>
<dbReference type="Proteomes" id="UP001459277">
    <property type="component" value="Unassembled WGS sequence"/>
</dbReference>
<reference evidence="1 2" key="1">
    <citation type="submission" date="2024-01" db="EMBL/GenBank/DDBJ databases">
        <title>A telomere-to-telomere, gap-free genome of sweet tea (Lithocarpus litseifolius).</title>
        <authorList>
            <person name="Zhou J."/>
        </authorList>
    </citation>
    <scope>NUCLEOTIDE SEQUENCE [LARGE SCALE GENOMIC DNA]</scope>
    <source>
        <strain evidence="1">Zhou-2022a</strain>
        <tissue evidence="1">Leaf</tissue>
    </source>
</reference>
<keyword evidence="2" id="KW-1185">Reference proteome</keyword>
<dbReference type="EMBL" id="JAZDWU010000001">
    <property type="protein sequence ID" value="KAL0017100.1"/>
    <property type="molecule type" value="Genomic_DNA"/>
</dbReference>